<evidence type="ECO:0000256" key="4">
    <source>
        <dbReference type="ARBA" id="ARBA00023136"/>
    </source>
</evidence>
<dbReference type="PANTHER" id="PTHR43243:SF105">
    <property type="entry name" value="CATIONIC AMINO ACID TRANSPORTER C-TERMINAL DOMAIN-CONTAINING PROTEIN"/>
    <property type="match status" value="1"/>
</dbReference>
<feature type="transmembrane region" description="Helical" evidence="5">
    <location>
        <begin position="34"/>
        <end position="56"/>
    </location>
</feature>
<evidence type="ECO:0000313" key="7">
    <source>
        <dbReference type="EMBL" id="JAQ02781.1"/>
    </source>
</evidence>
<protein>
    <submittedName>
        <fullName evidence="7">High affinity cationic amino acid transporter 1</fullName>
    </submittedName>
</protein>
<feature type="transmembrane region" description="Helical" evidence="5">
    <location>
        <begin position="561"/>
        <end position="578"/>
    </location>
</feature>
<dbReference type="InterPro" id="IPR029485">
    <property type="entry name" value="CAT_C"/>
</dbReference>
<proteinExistence type="predicted"/>
<organism evidence="7">
    <name type="scientific">Lygus hesperus</name>
    <name type="common">Western plant bug</name>
    <dbReference type="NCBI Taxonomy" id="30085"/>
    <lineage>
        <taxon>Eukaryota</taxon>
        <taxon>Metazoa</taxon>
        <taxon>Ecdysozoa</taxon>
        <taxon>Arthropoda</taxon>
        <taxon>Hexapoda</taxon>
        <taxon>Insecta</taxon>
        <taxon>Pterygota</taxon>
        <taxon>Neoptera</taxon>
        <taxon>Paraneoptera</taxon>
        <taxon>Hemiptera</taxon>
        <taxon>Heteroptera</taxon>
        <taxon>Panheteroptera</taxon>
        <taxon>Cimicomorpha</taxon>
        <taxon>Miridae</taxon>
        <taxon>Mirini</taxon>
        <taxon>Lygus</taxon>
    </lineage>
</organism>
<evidence type="ECO:0000256" key="2">
    <source>
        <dbReference type="ARBA" id="ARBA00022692"/>
    </source>
</evidence>
<feature type="transmembrane region" description="Helical" evidence="5">
    <location>
        <begin position="169"/>
        <end position="186"/>
    </location>
</feature>
<feature type="transmembrane region" description="Helical" evidence="5">
    <location>
        <begin position="377"/>
        <end position="394"/>
    </location>
</feature>
<feature type="transmembrane region" description="Helical" evidence="5">
    <location>
        <begin position="466"/>
        <end position="489"/>
    </location>
</feature>
<feature type="transmembrane region" description="Helical" evidence="5">
    <location>
        <begin position="532"/>
        <end position="555"/>
    </location>
</feature>
<dbReference type="AlphaFoldDB" id="A0A146L2K1"/>
<dbReference type="FunFam" id="1.20.1740.10:FF:000010">
    <property type="entry name" value="probable cationic amino acid transporter"/>
    <property type="match status" value="1"/>
</dbReference>
<sequence>RERVHAFGKKCFKQMRRKKNLSQVTQEKSELGKVLTALDLTALGVGCTLGVGVYVLPGLVARETAGPAVIVSFFLAAVTSILAGLSFAEFGARVPKAGSAYIYSYVTMGEFVAFTIGWTLIMEYIIGTASVARGLSVYIDTLVGHQMETFYRSIYEIEGSKFLSEYFDIFSFLISIIVTMGLAYGVKESMIINNLLTFVNIAVVLFVITCGAFHLDWDNWALPDQEVPFSAGVGGFFPFGVMGAIKGASTCFYGYVGFDVISTSGEEVKNPAKSVPLSIIFSLLIVFVAYSGISGVLTLMWPYYLQDTQAPIPYAFDQVGWHWAATLVSVGGVFGLLASLFSGMFPLPRVIYSMANDGLLFRNLGEVHPKYRTPFKGTVIAGFITGIMGAAFELKHLVDLMSIATLLTYTIVSTCVLVLRYREDEEGEDVRTPLLSPPKKTPIDRFQVLQQLVTFKSPAPSRVSSAAANINIILFCLFSVILSHVLVHFELDLTNGSMEPAVAVCCLVTLMVVILILIALQPSDTSKLPFKTPWVPFVPGLSIFLNVYLMILMSFDTWVRFLVWMIAGYLIYFTYGLWQSNERRRDVPVVYDNLQSDMETLDDRPKRSSPVI</sequence>
<dbReference type="GO" id="GO:0015189">
    <property type="term" value="F:L-lysine transmembrane transporter activity"/>
    <property type="evidence" value="ECO:0007669"/>
    <property type="project" value="TreeGrafter"/>
</dbReference>
<accession>A0A146L2K1</accession>
<dbReference type="Pfam" id="PF13906">
    <property type="entry name" value="AA_permease_C"/>
    <property type="match status" value="1"/>
</dbReference>
<feature type="transmembrane region" description="Helical" evidence="5">
    <location>
        <begin position="100"/>
        <end position="121"/>
    </location>
</feature>
<dbReference type="GO" id="GO:0000064">
    <property type="term" value="F:L-ornithine transmembrane transporter activity"/>
    <property type="evidence" value="ECO:0007669"/>
    <property type="project" value="TreeGrafter"/>
</dbReference>
<evidence type="ECO:0000259" key="6">
    <source>
        <dbReference type="Pfam" id="PF13906"/>
    </source>
</evidence>
<dbReference type="GO" id="GO:0061459">
    <property type="term" value="F:L-arginine transmembrane transporter activity"/>
    <property type="evidence" value="ECO:0007669"/>
    <property type="project" value="TreeGrafter"/>
</dbReference>
<feature type="transmembrane region" description="Helical" evidence="5">
    <location>
        <begin position="195"/>
        <end position="215"/>
    </location>
</feature>
<dbReference type="Pfam" id="PF13520">
    <property type="entry name" value="AA_permease_2"/>
    <property type="match status" value="1"/>
</dbReference>
<feature type="transmembrane region" description="Helical" evidence="5">
    <location>
        <begin position="400"/>
        <end position="421"/>
    </location>
</feature>
<dbReference type="PIRSF" id="PIRSF006060">
    <property type="entry name" value="AA_transporter"/>
    <property type="match status" value="1"/>
</dbReference>
<keyword evidence="2 5" id="KW-0812">Transmembrane</keyword>
<dbReference type="InterPro" id="IPR002293">
    <property type="entry name" value="AA/rel_permease1"/>
</dbReference>
<evidence type="ECO:0000256" key="1">
    <source>
        <dbReference type="ARBA" id="ARBA00004141"/>
    </source>
</evidence>
<dbReference type="Gene3D" id="1.20.1740.10">
    <property type="entry name" value="Amino acid/polyamine transporter I"/>
    <property type="match status" value="2"/>
</dbReference>
<dbReference type="PANTHER" id="PTHR43243">
    <property type="entry name" value="INNER MEMBRANE TRANSPORTER YGJI-RELATED"/>
    <property type="match status" value="1"/>
</dbReference>
<feature type="non-terminal residue" evidence="7">
    <location>
        <position position="1"/>
    </location>
</feature>
<reference evidence="7" key="1">
    <citation type="journal article" date="2016" name="Gigascience">
        <title>De novo construction of an expanded transcriptome assembly for the western tarnished plant bug, Lygus hesperus.</title>
        <authorList>
            <person name="Tassone E.E."/>
            <person name="Geib S.M."/>
            <person name="Hall B."/>
            <person name="Fabrick J.A."/>
            <person name="Brent C.S."/>
            <person name="Hull J.J."/>
        </authorList>
    </citation>
    <scope>NUCLEOTIDE SEQUENCE</scope>
</reference>
<evidence type="ECO:0000256" key="3">
    <source>
        <dbReference type="ARBA" id="ARBA00022989"/>
    </source>
</evidence>
<comment type="subcellular location">
    <subcellularLocation>
        <location evidence="1">Membrane</location>
        <topology evidence="1">Multi-pass membrane protein</topology>
    </subcellularLocation>
</comment>
<dbReference type="EMBL" id="GDHC01015848">
    <property type="protein sequence ID" value="JAQ02781.1"/>
    <property type="molecule type" value="Transcribed_RNA"/>
</dbReference>
<feature type="transmembrane region" description="Helical" evidence="5">
    <location>
        <begin position="277"/>
        <end position="301"/>
    </location>
</feature>
<name>A0A146L2K1_LYGHE</name>
<keyword evidence="3 5" id="KW-1133">Transmembrane helix</keyword>
<dbReference type="GO" id="GO:0005886">
    <property type="term" value="C:plasma membrane"/>
    <property type="evidence" value="ECO:0007669"/>
    <property type="project" value="TreeGrafter"/>
</dbReference>
<dbReference type="GO" id="GO:0097638">
    <property type="term" value="P:L-arginine import across plasma membrane"/>
    <property type="evidence" value="ECO:0007669"/>
    <property type="project" value="TreeGrafter"/>
</dbReference>
<keyword evidence="4 5" id="KW-0472">Membrane</keyword>
<feature type="transmembrane region" description="Helical" evidence="5">
    <location>
        <begin position="501"/>
        <end position="520"/>
    </location>
</feature>
<feature type="transmembrane region" description="Helical" evidence="5">
    <location>
        <begin position="68"/>
        <end position="88"/>
    </location>
</feature>
<feature type="transmembrane region" description="Helical" evidence="5">
    <location>
        <begin position="321"/>
        <end position="345"/>
    </location>
</feature>
<feature type="transmembrane region" description="Helical" evidence="5">
    <location>
        <begin position="235"/>
        <end position="256"/>
    </location>
</feature>
<feature type="domain" description="Cationic amino acid transporter C-terminal" evidence="6">
    <location>
        <begin position="530"/>
        <end position="580"/>
    </location>
</feature>
<gene>
    <name evidence="7" type="primary">SLC7A1_1</name>
    <name evidence="7" type="ORF">g.59875</name>
</gene>
<evidence type="ECO:0000256" key="5">
    <source>
        <dbReference type="SAM" id="Phobius"/>
    </source>
</evidence>